<dbReference type="InterPro" id="IPR010791">
    <property type="entry name" value="AttH_dom"/>
</dbReference>
<dbReference type="PANTHER" id="PTHR38591">
    <property type="entry name" value="HYDROLASE"/>
    <property type="match status" value="1"/>
</dbReference>
<protein>
    <submittedName>
        <fullName evidence="3">Hydrolase</fullName>
    </submittedName>
</protein>
<dbReference type="Gene3D" id="2.40.370.10">
    <property type="entry name" value="AttH-like domain"/>
    <property type="match status" value="2"/>
</dbReference>
<accession>A0A1E7YK55</accession>
<dbReference type="PANTHER" id="PTHR38591:SF1">
    <property type="entry name" value="BLL1000 PROTEIN"/>
    <property type="match status" value="1"/>
</dbReference>
<evidence type="ECO:0000313" key="4">
    <source>
        <dbReference type="Proteomes" id="UP000175616"/>
    </source>
</evidence>
<sequence>MSRHLRTLFGGLLLSAGFLLAPSSMASPLPPPHLPVEKTPKVAVTTAQPMRFPNAYGSHPDFPLEWWYVTGHLHDASGQTYGFQVTFFRVRPAKVWDNPSAFNPRQLIFAQAAIADPHIGHLLTAQRSATTAMDLAGAAQDRTRVWLDSWRLQQDGKDYETNIHSRHFHLNLRLEATQAALLEGPDGVSQKGPDPANASYYYSLPQLRVRGRLQINGRDHRVRGRAWLDHEWSAAYLPKGAVGWDWLGLNLDDGGAVMLFRMRAGDGKALWLAGTWRHADGRVDYLPASAIHTRPTQFWTSPSSGAPYPIAWAIRAGPLEFHLQPLMADQQFRALASTGTTYWEGAVTAWQKGRRLGSGYLELTGYAKALQLPETPATGKTTSPRAQAPR</sequence>
<dbReference type="AlphaFoldDB" id="A0A1E7YK55"/>
<organism evidence="3 4">
    <name type="scientific">Acidithiobacillus caldus</name>
    <dbReference type="NCBI Taxonomy" id="33059"/>
    <lineage>
        <taxon>Bacteria</taxon>
        <taxon>Pseudomonadati</taxon>
        <taxon>Pseudomonadota</taxon>
        <taxon>Acidithiobacillia</taxon>
        <taxon>Acidithiobacillales</taxon>
        <taxon>Acidithiobacillaceae</taxon>
        <taxon>Acidithiobacillus</taxon>
    </lineage>
</organism>
<feature type="chain" id="PRO_5009208982" evidence="1">
    <location>
        <begin position="27"/>
        <end position="390"/>
    </location>
</feature>
<feature type="signal peptide" evidence="1">
    <location>
        <begin position="1"/>
        <end position="26"/>
    </location>
</feature>
<dbReference type="Pfam" id="PF17186">
    <property type="entry name" value="Lipocalin_9"/>
    <property type="match status" value="1"/>
</dbReference>
<evidence type="ECO:0000256" key="1">
    <source>
        <dbReference type="SAM" id="SignalP"/>
    </source>
</evidence>
<dbReference type="Pfam" id="PF07143">
    <property type="entry name" value="CrtC"/>
    <property type="match status" value="1"/>
</dbReference>
<dbReference type="RefSeq" id="WP_070114437.1">
    <property type="nucleotide sequence ID" value="NZ_LZYE01000356.1"/>
</dbReference>
<keyword evidence="3" id="KW-0378">Hydrolase</keyword>
<evidence type="ECO:0000259" key="2">
    <source>
        <dbReference type="Pfam" id="PF07143"/>
    </source>
</evidence>
<dbReference type="Proteomes" id="UP000175616">
    <property type="component" value="Unassembled WGS sequence"/>
</dbReference>
<dbReference type="GO" id="GO:0016787">
    <property type="term" value="F:hydrolase activity"/>
    <property type="evidence" value="ECO:0007669"/>
    <property type="project" value="UniProtKB-KW"/>
</dbReference>
<dbReference type="SUPFAM" id="SSF159245">
    <property type="entry name" value="AttH-like"/>
    <property type="match status" value="1"/>
</dbReference>
<proteinExistence type="predicted"/>
<gene>
    <name evidence="3" type="ORF">BAE27_12955</name>
</gene>
<keyword evidence="1" id="KW-0732">Signal</keyword>
<dbReference type="EMBL" id="LZYE01000356">
    <property type="protein sequence ID" value="OFC29852.1"/>
    <property type="molecule type" value="Genomic_DNA"/>
</dbReference>
<feature type="domain" description="AttH" evidence="2">
    <location>
        <begin position="65"/>
        <end position="233"/>
    </location>
</feature>
<evidence type="ECO:0000313" key="3">
    <source>
        <dbReference type="EMBL" id="OFC29852.1"/>
    </source>
</evidence>
<name>A0A1E7YK55_9PROT</name>
<reference evidence="3 4" key="1">
    <citation type="submission" date="2016-06" db="EMBL/GenBank/DDBJ databases">
        <title>Gene turnover analysis identifies the evolutionary adaptation of the extremophile Acidithiobacillus caldus.</title>
        <authorList>
            <person name="Zhang X."/>
        </authorList>
    </citation>
    <scope>NUCLEOTIDE SEQUENCE [LARGE SCALE GENOMIC DNA]</scope>
    <source>
        <strain evidence="3 4">DX</strain>
    </source>
</reference>
<dbReference type="InterPro" id="IPR023374">
    <property type="entry name" value="AttH-like_dom_sf"/>
</dbReference>
<comment type="caution">
    <text evidence="3">The sequence shown here is derived from an EMBL/GenBank/DDBJ whole genome shotgun (WGS) entry which is preliminary data.</text>
</comment>